<keyword evidence="3" id="KW-1185">Reference proteome</keyword>
<reference evidence="2 3" key="1">
    <citation type="submission" date="2016-11" db="EMBL/GenBank/DDBJ databases">
        <title>Draft Genome Sequences of Nine Cyanobacterial Strains from Diverse Habitats.</title>
        <authorList>
            <person name="Zhu T."/>
            <person name="Hou S."/>
            <person name="Lu X."/>
            <person name="Hess W.R."/>
        </authorList>
    </citation>
    <scope>NUCLEOTIDE SEQUENCE [LARGE SCALE GENOMIC DNA]</scope>
    <source>
        <strain evidence="2 3">NIES-592</strain>
    </source>
</reference>
<dbReference type="Gene3D" id="3.90.550.10">
    <property type="entry name" value="Spore Coat Polysaccharide Biosynthesis Protein SpsA, Chain A"/>
    <property type="match status" value="1"/>
</dbReference>
<dbReference type="EMBL" id="MRCA01000003">
    <property type="protein sequence ID" value="OKH14794.1"/>
    <property type="molecule type" value="Genomic_DNA"/>
</dbReference>
<organism evidence="2 3">
    <name type="scientific">Fischerella major NIES-592</name>
    <dbReference type="NCBI Taxonomy" id="210994"/>
    <lineage>
        <taxon>Bacteria</taxon>
        <taxon>Bacillati</taxon>
        <taxon>Cyanobacteriota</taxon>
        <taxon>Cyanophyceae</taxon>
        <taxon>Nostocales</taxon>
        <taxon>Hapalosiphonaceae</taxon>
        <taxon>Fischerella</taxon>
    </lineage>
</organism>
<feature type="domain" description="Glycosyltransferase 2-like" evidence="1">
    <location>
        <begin position="5"/>
        <end position="49"/>
    </location>
</feature>
<protein>
    <recommendedName>
        <fullName evidence="1">Glycosyltransferase 2-like domain-containing protein</fullName>
    </recommendedName>
</protein>
<comment type="caution">
    <text evidence="2">The sequence shown here is derived from an EMBL/GenBank/DDBJ whole genome shotgun (WGS) entry which is preliminary data.</text>
</comment>
<dbReference type="Proteomes" id="UP000186391">
    <property type="component" value="Unassembled WGS sequence"/>
</dbReference>
<sequence length="62" mass="6955">MPKVSVIIQAYNSMNYLPKTLESVLKQTFTDFEVLIINDGSTDNYKESMKCETSAVVCDDVS</sequence>
<dbReference type="GO" id="GO:0016758">
    <property type="term" value="F:hexosyltransferase activity"/>
    <property type="evidence" value="ECO:0007669"/>
    <property type="project" value="UniProtKB-ARBA"/>
</dbReference>
<dbReference type="CDD" id="cd00761">
    <property type="entry name" value="Glyco_tranf_GTA_type"/>
    <property type="match status" value="1"/>
</dbReference>
<evidence type="ECO:0000259" key="1">
    <source>
        <dbReference type="Pfam" id="PF00535"/>
    </source>
</evidence>
<evidence type="ECO:0000313" key="2">
    <source>
        <dbReference type="EMBL" id="OKH14794.1"/>
    </source>
</evidence>
<accession>A0A1U7H1E3</accession>
<gene>
    <name evidence="2" type="ORF">NIES592_07915</name>
</gene>
<dbReference type="Pfam" id="PF00535">
    <property type="entry name" value="Glycos_transf_2"/>
    <property type="match status" value="1"/>
</dbReference>
<dbReference type="InterPro" id="IPR029044">
    <property type="entry name" value="Nucleotide-diphossugar_trans"/>
</dbReference>
<evidence type="ECO:0000313" key="3">
    <source>
        <dbReference type="Proteomes" id="UP000186391"/>
    </source>
</evidence>
<name>A0A1U7H1E3_9CYAN</name>
<proteinExistence type="predicted"/>
<dbReference type="PANTHER" id="PTHR22916">
    <property type="entry name" value="GLYCOSYLTRANSFERASE"/>
    <property type="match status" value="1"/>
</dbReference>
<dbReference type="PANTHER" id="PTHR22916:SF3">
    <property type="entry name" value="UDP-GLCNAC:BETAGAL BETA-1,3-N-ACETYLGLUCOSAMINYLTRANSFERASE-LIKE PROTEIN 1"/>
    <property type="match status" value="1"/>
</dbReference>
<dbReference type="AlphaFoldDB" id="A0A1U7H1E3"/>
<dbReference type="SUPFAM" id="SSF53448">
    <property type="entry name" value="Nucleotide-diphospho-sugar transferases"/>
    <property type="match status" value="1"/>
</dbReference>
<dbReference type="InterPro" id="IPR001173">
    <property type="entry name" value="Glyco_trans_2-like"/>
</dbReference>